<dbReference type="SUPFAM" id="SSF56784">
    <property type="entry name" value="HAD-like"/>
    <property type="match status" value="1"/>
</dbReference>
<dbReference type="PANTHER" id="PTHR10000:SF8">
    <property type="entry name" value="HAD SUPERFAMILY HYDROLASE-LIKE, TYPE 3"/>
    <property type="match status" value="1"/>
</dbReference>
<dbReference type="HOGENOM" id="CLU_044146_0_0_11"/>
<name>D3Q2P0_STANL</name>
<dbReference type="InterPro" id="IPR023214">
    <property type="entry name" value="HAD_sf"/>
</dbReference>
<dbReference type="STRING" id="446470.Snas_6168"/>
<dbReference type="InterPro" id="IPR006379">
    <property type="entry name" value="HAD-SF_hydro_IIB"/>
</dbReference>
<dbReference type="Proteomes" id="UP000000844">
    <property type="component" value="Chromosome"/>
</dbReference>
<accession>D3Q2P0</accession>
<dbReference type="KEGG" id="sna:Snas_6168"/>
<dbReference type="RefSeq" id="WP_013021362.1">
    <property type="nucleotide sequence ID" value="NC_013947.1"/>
</dbReference>
<evidence type="ECO:0000313" key="1">
    <source>
        <dbReference type="EMBL" id="ADD45791.1"/>
    </source>
</evidence>
<dbReference type="GO" id="GO:0016791">
    <property type="term" value="F:phosphatase activity"/>
    <property type="evidence" value="ECO:0007669"/>
    <property type="project" value="UniProtKB-ARBA"/>
</dbReference>
<dbReference type="InterPro" id="IPR036412">
    <property type="entry name" value="HAD-like_sf"/>
</dbReference>
<dbReference type="GO" id="GO:0000287">
    <property type="term" value="F:magnesium ion binding"/>
    <property type="evidence" value="ECO:0007669"/>
    <property type="project" value="TreeGrafter"/>
</dbReference>
<keyword evidence="1" id="KW-0378">Hydrolase</keyword>
<dbReference type="NCBIfam" id="TIGR01484">
    <property type="entry name" value="HAD-SF-IIB"/>
    <property type="match status" value="1"/>
</dbReference>
<keyword evidence="2" id="KW-1185">Reference proteome</keyword>
<proteinExistence type="predicted"/>
<protein>
    <submittedName>
        <fullName evidence="1">HAD-superfamily hydrolase, subfamily IIB</fullName>
    </submittedName>
</protein>
<evidence type="ECO:0000313" key="2">
    <source>
        <dbReference type="Proteomes" id="UP000000844"/>
    </source>
</evidence>
<dbReference type="EMBL" id="CP001778">
    <property type="protein sequence ID" value="ADD45791.1"/>
    <property type="molecule type" value="Genomic_DNA"/>
</dbReference>
<dbReference type="Gene3D" id="3.30.1240.10">
    <property type="match status" value="1"/>
</dbReference>
<dbReference type="AlphaFoldDB" id="D3Q2P0"/>
<dbReference type="Pfam" id="PF08282">
    <property type="entry name" value="Hydrolase_3"/>
    <property type="match status" value="1"/>
</dbReference>
<sequence length="268" mass="28721">MKPRLIATDFDGTLVRSDWTVSGRTNKVLKELSSLGVTIVGITGRGPRLRQLCHRDLPSADFLVLAQGGFVYQVSGVDDVEALHETYIPGADVARAVAIVEREVGPVKVVVENDPTHESTLVGDLIEDWPWPVPMREMSRADALSGHVVKAFIRSDTVEAPRLLRTARELVPAELASLTDAGVGNVEICPPGINKDYGLSLVAKRLGIAASDTIAFGDAENDLSMFAWAGRSIAVANAHDHVKAAADELTASNDDDGVAVYLEKLFGL</sequence>
<reference evidence="1 2" key="1">
    <citation type="journal article" date="2009" name="Stand. Genomic Sci.">
        <title>Complete genome sequence of Stackebrandtia nassauensis type strain (LLR-40K-21).</title>
        <authorList>
            <person name="Munk C."/>
            <person name="Lapidus A."/>
            <person name="Copeland A."/>
            <person name="Jando M."/>
            <person name="Mayilraj S."/>
            <person name="Glavina Del Rio T."/>
            <person name="Nolan M."/>
            <person name="Chen F."/>
            <person name="Lucas S."/>
            <person name="Tice H."/>
            <person name="Cheng J.F."/>
            <person name="Han C."/>
            <person name="Detter J.C."/>
            <person name="Bruce D."/>
            <person name="Goodwin L."/>
            <person name="Chain P."/>
            <person name="Pitluck S."/>
            <person name="Goker M."/>
            <person name="Ovchinikova G."/>
            <person name="Pati A."/>
            <person name="Ivanova N."/>
            <person name="Mavromatis K."/>
            <person name="Chen A."/>
            <person name="Palaniappan K."/>
            <person name="Land M."/>
            <person name="Hauser L."/>
            <person name="Chang Y.J."/>
            <person name="Jeffries C.D."/>
            <person name="Bristow J."/>
            <person name="Eisen J.A."/>
            <person name="Markowitz V."/>
            <person name="Hugenholtz P."/>
            <person name="Kyrpides N.C."/>
            <person name="Klenk H.P."/>
        </authorList>
    </citation>
    <scope>NUCLEOTIDE SEQUENCE [LARGE SCALE GENOMIC DNA]</scope>
    <source>
        <strain evidence="2">DSM 44728 / CIP 108903 / NRRL B-16338 / NBRC 102104 / LLR-40K-21</strain>
    </source>
</reference>
<organism evidence="1 2">
    <name type="scientific">Stackebrandtia nassauensis (strain DSM 44728 / CIP 108903 / NRRL B-16338 / NBRC 102104 / LLR-40K-21)</name>
    <dbReference type="NCBI Taxonomy" id="446470"/>
    <lineage>
        <taxon>Bacteria</taxon>
        <taxon>Bacillati</taxon>
        <taxon>Actinomycetota</taxon>
        <taxon>Actinomycetes</taxon>
        <taxon>Glycomycetales</taxon>
        <taxon>Glycomycetaceae</taxon>
        <taxon>Stackebrandtia</taxon>
    </lineage>
</organism>
<gene>
    <name evidence="1" type="ordered locus">Snas_6168</name>
</gene>
<dbReference type="GO" id="GO:0005829">
    <property type="term" value="C:cytosol"/>
    <property type="evidence" value="ECO:0007669"/>
    <property type="project" value="TreeGrafter"/>
</dbReference>
<dbReference type="PANTHER" id="PTHR10000">
    <property type="entry name" value="PHOSPHOSERINE PHOSPHATASE"/>
    <property type="match status" value="1"/>
</dbReference>
<dbReference type="eggNOG" id="COG0561">
    <property type="taxonomic scope" value="Bacteria"/>
</dbReference>
<dbReference type="Gene3D" id="3.40.50.1000">
    <property type="entry name" value="HAD superfamily/HAD-like"/>
    <property type="match status" value="1"/>
</dbReference>
<dbReference type="OrthoDB" id="3180855at2"/>